<proteinExistence type="predicted"/>
<accession>A0A7X9FTI9</accession>
<gene>
    <name evidence="1" type="ORF">GYA55_10815</name>
</gene>
<dbReference type="AlphaFoldDB" id="A0A7X9FTI9"/>
<sequence length="202" mass="23311">MAESSQPGKAALAERAFEKLDMRSELDQLEATLSDLKMQYEQYFSGIIQFAPEKAHQGVKAILRKLKKAPFKSSAMNYRLRSLEHRYQTFNNYWQRVLREKEDGTYSRDVFKANLREAAAQEELRAKTKQGKAERQMRDLFNSYKEALERQTGKSCTVEFKQFQKHLIDSAKELKKRSGSKKVSFSVVVKGGTVKLKAKVSE</sequence>
<evidence type="ECO:0000313" key="2">
    <source>
        <dbReference type="Proteomes" id="UP000524246"/>
    </source>
</evidence>
<reference evidence="1 2" key="1">
    <citation type="journal article" date="2020" name="Biotechnol. Biofuels">
        <title>New insights from the biogas microbiome by comprehensive genome-resolved metagenomics of nearly 1600 species originating from multiple anaerobic digesters.</title>
        <authorList>
            <person name="Campanaro S."/>
            <person name="Treu L."/>
            <person name="Rodriguez-R L.M."/>
            <person name="Kovalovszki A."/>
            <person name="Ziels R.M."/>
            <person name="Maus I."/>
            <person name="Zhu X."/>
            <person name="Kougias P.G."/>
            <person name="Basile A."/>
            <person name="Luo G."/>
            <person name="Schluter A."/>
            <person name="Konstantinidis K.T."/>
            <person name="Angelidaki I."/>
        </authorList>
    </citation>
    <scope>NUCLEOTIDE SEQUENCE [LARGE SCALE GENOMIC DNA]</scope>
    <source>
        <strain evidence="1">AS27yjCOA_65</strain>
    </source>
</reference>
<dbReference type="NCBIfam" id="NF041621">
    <property type="entry name" value="MXAN_5187_C_dom"/>
    <property type="match status" value="1"/>
</dbReference>
<organism evidence="1 2">
    <name type="scientific">SAR324 cluster bacterium</name>
    <dbReference type="NCBI Taxonomy" id="2024889"/>
    <lineage>
        <taxon>Bacteria</taxon>
        <taxon>Deltaproteobacteria</taxon>
        <taxon>SAR324 cluster</taxon>
    </lineage>
</organism>
<name>A0A7X9FTI9_9DELT</name>
<protein>
    <submittedName>
        <fullName evidence="1">Uncharacterized protein</fullName>
    </submittedName>
</protein>
<comment type="caution">
    <text evidence="1">The sequence shown here is derived from an EMBL/GenBank/DDBJ whole genome shotgun (WGS) entry which is preliminary data.</text>
</comment>
<dbReference type="EMBL" id="JAAZON010000493">
    <property type="protein sequence ID" value="NMC63641.1"/>
    <property type="molecule type" value="Genomic_DNA"/>
</dbReference>
<evidence type="ECO:0000313" key="1">
    <source>
        <dbReference type="EMBL" id="NMC63641.1"/>
    </source>
</evidence>
<dbReference type="Proteomes" id="UP000524246">
    <property type="component" value="Unassembled WGS sequence"/>
</dbReference>